<feature type="compositionally biased region" description="Basic and acidic residues" evidence="1">
    <location>
        <begin position="34"/>
        <end position="138"/>
    </location>
</feature>
<name>A0A8J6BC13_9EUKA</name>
<evidence type="ECO:0000313" key="4">
    <source>
        <dbReference type="Proteomes" id="UP000717585"/>
    </source>
</evidence>
<dbReference type="EMBL" id="JAHDYR010000016">
    <property type="protein sequence ID" value="KAG9394242.1"/>
    <property type="molecule type" value="Genomic_DNA"/>
</dbReference>
<accession>A0A8J6BC13</accession>
<proteinExistence type="predicted"/>
<gene>
    <name evidence="3" type="ORF">J8273_4344</name>
</gene>
<feature type="region of interest" description="Disordered" evidence="1">
    <location>
        <begin position="1"/>
        <end position="214"/>
    </location>
</feature>
<keyword evidence="4" id="KW-1185">Reference proteome</keyword>
<dbReference type="Pfam" id="PF12253">
    <property type="entry name" value="CAF1A_dimeriz"/>
    <property type="match status" value="1"/>
</dbReference>
<dbReference type="OrthoDB" id="79480at2759"/>
<protein>
    <submittedName>
        <fullName evidence="3">Chromatin assembly factor 1 subunit A</fullName>
    </submittedName>
</protein>
<feature type="compositionally biased region" description="Low complexity" evidence="1">
    <location>
        <begin position="456"/>
        <end position="493"/>
    </location>
</feature>
<sequence length="493" mass="55236">MPPKEETETDEAEPAPPEAARPERKTKTQLKAQKAAEKKAREAAKEEARRVKEEARRLKEEARIQKEEEKKAREAAREEAKRLKEEARKQKEAEKLEREAKREEERRRKEEERARKEEEKARKQQEKEAKERAAEAKALKKQQRMAAMWSATGVTVSQTTQPTPSQPAASQPRRPAPKQAPKEYKKTFGLTRYRDVREQEESARQGSVTEWPDERIMTDADDLLAGLAADPLPRAVADFQTMMAGLPDWMALKPTDLPHPALKPRRRAMYFSEDYRPPYTGTFSRLPRHCTPVDPFGHESGVDYDTDSGAEVEWVDGDDVGSADDDDLDLDEEADREEREKVFVPDGYLSANEGESTDEDEDMLVRPDAELTVEELEARNQQRRAMRERLVREEGCNRRQGFGVLASSFDMTGVSGAYGPVLPRGIVAGSTVDGLKTLFRPRVISKKRKAPASQDVAQPAAGEVQPAAQAASVEPASPAAPEETPVSPTAGDA</sequence>
<feature type="compositionally biased region" description="Low complexity" evidence="1">
    <location>
        <begin position="154"/>
        <end position="179"/>
    </location>
</feature>
<feature type="compositionally biased region" description="Acidic residues" evidence="1">
    <location>
        <begin position="314"/>
        <end position="335"/>
    </location>
</feature>
<dbReference type="InterPro" id="IPR022043">
    <property type="entry name" value="CAF1A_DD"/>
</dbReference>
<comment type="caution">
    <text evidence="3">The sequence shown here is derived from an EMBL/GenBank/DDBJ whole genome shotgun (WGS) entry which is preliminary data.</text>
</comment>
<reference evidence="3" key="1">
    <citation type="submission" date="2021-05" db="EMBL/GenBank/DDBJ databases">
        <title>A free-living protist that lacks canonical eukaryotic 1 DNA replication and segregation systems.</title>
        <authorList>
            <person name="Salas-Leiva D.E."/>
            <person name="Tromer E.C."/>
            <person name="Curtis B.A."/>
            <person name="Jerlstrom-Hultqvist J."/>
            <person name="Kolisko M."/>
            <person name="Yi Z."/>
            <person name="Salas-Leiva J.S."/>
            <person name="Gallot-Lavallee L."/>
            <person name="Kops G.J.P.L."/>
            <person name="Archibald J.M."/>
            <person name="Simpson A.G.B."/>
            <person name="Roger A.J."/>
        </authorList>
    </citation>
    <scope>NUCLEOTIDE SEQUENCE</scope>
    <source>
        <strain evidence="3">BICM</strain>
    </source>
</reference>
<organism evidence="3 4">
    <name type="scientific">Carpediemonas membranifera</name>
    <dbReference type="NCBI Taxonomy" id="201153"/>
    <lineage>
        <taxon>Eukaryota</taxon>
        <taxon>Metamonada</taxon>
        <taxon>Carpediemonas-like organisms</taxon>
        <taxon>Carpediemonas</taxon>
    </lineage>
</organism>
<evidence type="ECO:0000313" key="3">
    <source>
        <dbReference type="EMBL" id="KAG9394242.1"/>
    </source>
</evidence>
<dbReference type="CDD" id="cd06503">
    <property type="entry name" value="ATP-synt_Fo_b"/>
    <property type="match status" value="1"/>
</dbReference>
<dbReference type="AlphaFoldDB" id="A0A8J6BC13"/>
<feature type="compositionally biased region" description="Basic and acidic residues" evidence="1">
    <location>
        <begin position="180"/>
        <end position="203"/>
    </location>
</feature>
<evidence type="ECO:0000256" key="1">
    <source>
        <dbReference type="SAM" id="MobiDB-lite"/>
    </source>
</evidence>
<dbReference type="Proteomes" id="UP000717585">
    <property type="component" value="Unassembled WGS sequence"/>
</dbReference>
<feature type="region of interest" description="Disordered" evidence="1">
    <location>
        <begin position="444"/>
        <end position="493"/>
    </location>
</feature>
<feature type="domain" description="Chromatin assembly factor 1 subunit A dimerization" evidence="2">
    <location>
        <begin position="268"/>
        <end position="335"/>
    </location>
</feature>
<evidence type="ECO:0000259" key="2">
    <source>
        <dbReference type="Pfam" id="PF12253"/>
    </source>
</evidence>
<feature type="region of interest" description="Disordered" evidence="1">
    <location>
        <begin position="314"/>
        <end position="338"/>
    </location>
</feature>